<dbReference type="EMBL" id="JACEIK010000077">
    <property type="protein sequence ID" value="MCD7448935.1"/>
    <property type="molecule type" value="Genomic_DNA"/>
</dbReference>
<sequence>DHWEFHQQDRGEQGCWSEHCNAVNGWNLEPTFNSMSSRLENMLTRIMQNQEEDEATIRHMAEVVSAQSESLQNLDFRMSQVLNHDDTPIIYFDEASKSCEEDPSAFCLVVITRSGKVVHSKPHMTVEEEIYDAEKLHIKVNVAPKEMNYESSSEKMNEKSRKDAPFPLCKHPLPNPSFSQRLRKKHNVKRIVKYLELLKQMPLNIPFIDAIKEMSWFS</sequence>
<protein>
    <submittedName>
        <fullName evidence="1">Uncharacterized protein</fullName>
    </submittedName>
</protein>
<comment type="caution">
    <text evidence="1">The sequence shown here is derived from an EMBL/GenBank/DDBJ whole genome shotgun (WGS) entry which is preliminary data.</text>
</comment>
<feature type="non-terminal residue" evidence="1">
    <location>
        <position position="1"/>
    </location>
</feature>
<evidence type="ECO:0000313" key="2">
    <source>
        <dbReference type="Proteomes" id="UP000823775"/>
    </source>
</evidence>
<name>A0ABS8RQC2_DATST</name>
<reference evidence="1 2" key="1">
    <citation type="journal article" date="2021" name="BMC Genomics">
        <title>Datura genome reveals duplications of psychoactive alkaloid biosynthetic genes and high mutation rate following tissue culture.</title>
        <authorList>
            <person name="Rajewski A."/>
            <person name="Carter-House D."/>
            <person name="Stajich J."/>
            <person name="Litt A."/>
        </authorList>
    </citation>
    <scope>NUCLEOTIDE SEQUENCE [LARGE SCALE GENOMIC DNA]</scope>
    <source>
        <strain evidence="1">AR-01</strain>
    </source>
</reference>
<accession>A0ABS8RQC2</accession>
<gene>
    <name evidence="1" type="ORF">HAX54_047547</name>
</gene>
<evidence type="ECO:0000313" key="1">
    <source>
        <dbReference type="EMBL" id="MCD7448935.1"/>
    </source>
</evidence>
<organism evidence="1 2">
    <name type="scientific">Datura stramonium</name>
    <name type="common">Jimsonweed</name>
    <name type="synonym">Common thornapple</name>
    <dbReference type="NCBI Taxonomy" id="4076"/>
    <lineage>
        <taxon>Eukaryota</taxon>
        <taxon>Viridiplantae</taxon>
        <taxon>Streptophyta</taxon>
        <taxon>Embryophyta</taxon>
        <taxon>Tracheophyta</taxon>
        <taxon>Spermatophyta</taxon>
        <taxon>Magnoliopsida</taxon>
        <taxon>eudicotyledons</taxon>
        <taxon>Gunneridae</taxon>
        <taxon>Pentapetalae</taxon>
        <taxon>asterids</taxon>
        <taxon>lamiids</taxon>
        <taxon>Solanales</taxon>
        <taxon>Solanaceae</taxon>
        <taxon>Solanoideae</taxon>
        <taxon>Datureae</taxon>
        <taxon>Datura</taxon>
    </lineage>
</organism>
<proteinExistence type="predicted"/>
<dbReference type="Proteomes" id="UP000823775">
    <property type="component" value="Unassembled WGS sequence"/>
</dbReference>
<keyword evidence="2" id="KW-1185">Reference proteome</keyword>